<reference evidence="10" key="3">
    <citation type="submission" date="2023-06" db="EMBL/GenBank/DDBJ databases">
        <title>Pangenomics reveal diversification of enzyme families and niche specialization in globally abundant SAR202 bacteria.</title>
        <authorList>
            <person name="Saw J.H.W."/>
        </authorList>
    </citation>
    <scope>NUCLEOTIDE SEQUENCE [LARGE SCALE GENOMIC DNA]</scope>
    <source>
        <strain evidence="10">JH1073</strain>
    </source>
</reference>
<reference evidence="9" key="2">
    <citation type="journal article" date="2023" name="Nat. Commun.">
        <title>Cultivation of marine bacteria of the SAR202 clade.</title>
        <authorList>
            <person name="Lim Y."/>
            <person name="Seo J.H."/>
            <person name="Giovannoni S.J."/>
            <person name="Kang I."/>
            <person name="Cho J.C."/>
        </authorList>
    </citation>
    <scope>NUCLEOTIDE SEQUENCE</scope>
    <source>
        <strain evidence="9">JH1073</strain>
    </source>
</reference>
<dbReference type="InterPro" id="IPR000866">
    <property type="entry name" value="AhpC/TSA"/>
</dbReference>
<comment type="subcellular location">
    <subcellularLocation>
        <location evidence="1">Cell envelope</location>
    </subcellularLocation>
</comment>
<dbReference type="PROSITE" id="PS51352">
    <property type="entry name" value="THIOREDOXIN_2"/>
    <property type="match status" value="1"/>
</dbReference>
<feature type="domain" description="Thioredoxin" evidence="7">
    <location>
        <begin position="26"/>
        <end position="179"/>
    </location>
</feature>
<evidence type="ECO:0000256" key="5">
    <source>
        <dbReference type="ARBA" id="ARBA00023284"/>
    </source>
</evidence>
<keyword evidence="10" id="KW-1185">Reference proteome</keyword>
<dbReference type="InterPro" id="IPR017937">
    <property type="entry name" value="Thioredoxin_CS"/>
</dbReference>
<evidence type="ECO:0000256" key="3">
    <source>
        <dbReference type="ARBA" id="ARBA00022968"/>
    </source>
</evidence>
<dbReference type="InterPro" id="IPR050553">
    <property type="entry name" value="Thioredoxin_ResA/DsbE_sf"/>
</dbReference>
<evidence type="ECO:0000313" key="11">
    <source>
        <dbReference type="Proteomes" id="UP001321249"/>
    </source>
</evidence>
<dbReference type="InterPro" id="IPR036249">
    <property type="entry name" value="Thioredoxin-like_sf"/>
</dbReference>
<accession>A0AAJ5ZFQ5</accession>
<dbReference type="Gene3D" id="3.40.30.10">
    <property type="entry name" value="Glutaredoxin"/>
    <property type="match status" value="1"/>
</dbReference>
<name>A0AAJ5ZFQ5_9CHLR</name>
<protein>
    <submittedName>
        <fullName evidence="9">Redoxin domain-containing protein</fullName>
    </submittedName>
</protein>
<dbReference type="InterPro" id="IPR013766">
    <property type="entry name" value="Thioredoxin_domain"/>
</dbReference>
<dbReference type="Proteomes" id="UP001321249">
    <property type="component" value="Unassembled WGS sequence"/>
</dbReference>
<dbReference type="RefSeq" id="WP_342822763.1">
    <property type="nucleotide sequence ID" value="NZ_CP046146.1"/>
</dbReference>
<reference evidence="10 11" key="1">
    <citation type="submission" date="2019-11" db="EMBL/GenBank/DDBJ databases">
        <authorList>
            <person name="Cho J.-C."/>
        </authorList>
    </citation>
    <scope>NUCLEOTIDE SEQUENCE [LARGE SCALE GENOMIC DNA]</scope>
    <source>
        <strain evidence="9 10">JH1073</strain>
        <strain evidence="8 11">JH702</strain>
    </source>
</reference>
<evidence type="ECO:0000313" key="10">
    <source>
        <dbReference type="Proteomes" id="UP001219901"/>
    </source>
</evidence>
<sequence length="183" mass="19568">MKPTQTKTAVYLLMVMAGALIFSACSPAPEPVEDGNFILSVYTGEDVVGATSIGFDELMAKDGRPVLLNFWASNCPPCRAEMPALEAAWREYEGQVLFVGVDIGPYVGLGSFSGGRDLVEDFGITYVTGNTINRTVVTDWRVTNMPSTFLLAPDGRVHDIVVGAISSSRLSQKVSELIAASAN</sequence>
<dbReference type="PROSITE" id="PS51257">
    <property type="entry name" value="PROKAR_LIPOPROTEIN"/>
    <property type="match status" value="1"/>
</dbReference>
<evidence type="ECO:0000313" key="9">
    <source>
        <dbReference type="EMBL" id="WFG39254.1"/>
    </source>
</evidence>
<keyword evidence="2" id="KW-0201">Cytochrome c-type biogenesis</keyword>
<proteinExistence type="predicted"/>
<keyword evidence="5" id="KW-0676">Redox-active center</keyword>
<dbReference type="AlphaFoldDB" id="A0AAJ5ZFQ5"/>
<dbReference type="Proteomes" id="UP001219901">
    <property type="component" value="Chromosome"/>
</dbReference>
<dbReference type="GO" id="GO:0017004">
    <property type="term" value="P:cytochrome complex assembly"/>
    <property type="evidence" value="ECO:0007669"/>
    <property type="project" value="UniProtKB-KW"/>
</dbReference>
<dbReference type="PROSITE" id="PS00194">
    <property type="entry name" value="THIOREDOXIN_1"/>
    <property type="match status" value="1"/>
</dbReference>
<dbReference type="SUPFAM" id="SSF52833">
    <property type="entry name" value="Thioredoxin-like"/>
    <property type="match status" value="1"/>
</dbReference>
<evidence type="ECO:0000256" key="6">
    <source>
        <dbReference type="SAM" id="SignalP"/>
    </source>
</evidence>
<evidence type="ECO:0000313" key="8">
    <source>
        <dbReference type="EMBL" id="MDG0866017.1"/>
    </source>
</evidence>
<dbReference type="Pfam" id="PF00578">
    <property type="entry name" value="AhpC-TSA"/>
    <property type="match status" value="1"/>
</dbReference>
<dbReference type="EMBL" id="WMBE01000001">
    <property type="protein sequence ID" value="MDG0866017.1"/>
    <property type="molecule type" value="Genomic_DNA"/>
</dbReference>
<keyword evidence="4" id="KW-1015">Disulfide bond</keyword>
<feature type="signal peptide" evidence="6">
    <location>
        <begin position="1"/>
        <end position="24"/>
    </location>
</feature>
<evidence type="ECO:0000256" key="2">
    <source>
        <dbReference type="ARBA" id="ARBA00022748"/>
    </source>
</evidence>
<keyword evidence="3" id="KW-0735">Signal-anchor</keyword>
<feature type="chain" id="PRO_5042555952" evidence="6">
    <location>
        <begin position="25"/>
        <end position="183"/>
    </location>
</feature>
<keyword evidence="6" id="KW-0732">Signal</keyword>
<evidence type="ECO:0000256" key="4">
    <source>
        <dbReference type="ARBA" id="ARBA00023157"/>
    </source>
</evidence>
<evidence type="ECO:0000259" key="7">
    <source>
        <dbReference type="PROSITE" id="PS51352"/>
    </source>
</evidence>
<evidence type="ECO:0000256" key="1">
    <source>
        <dbReference type="ARBA" id="ARBA00004196"/>
    </source>
</evidence>
<dbReference type="EMBL" id="CP046147">
    <property type="protein sequence ID" value="WFG39254.1"/>
    <property type="molecule type" value="Genomic_DNA"/>
</dbReference>
<keyword evidence="3" id="KW-0812">Transmembrane</keyword>
<gene>
    <name evidence="8" type="ORF">GKO46_02900</name>
    <name evidence="9" type="ORF">GKO48_06360</name>
</gene>
<dbReference type="GO" id="GO:0030313">
    <property type="term" value="C:cell envelope"/>
    <property type="evidence" value="ECO:0007669"/>
    <property type="project" value="UniProtKB-SubCell"/>
</dbReference>
<dbReference type="PANTHER" id="PTHR42852">
    <property type="entry name" value="THIOL:DISULFIDE INTERCHANGE PROTEIN DSBE"/>
    <property type="match status" value="1"/>
</dbReference>
<dbReference type="PANTHER" id="PTHR42852:SF6">
    <property type="entry name" value="THIOL:DISULFIDE INTERCHANGE PROTEIN DSBE"/>
    <property type="match status" value="1"/>
</dbReference>
<organism evidence="9 10">
    <name type="scientific">Candidatus Lucifugimonas marina</name>
    <dbReference type="NCBI Taxonomy" id="3038979"/>
    <lineage>
        <taxon>Bacteria</taxon>
        <taxon>Bacillati</taxon>
        <taxon>Chloroflexota</taxon>
        <taxon>Dehalococcoidia</taxon>
        <taxon>SAR202 cluster</taxon>
        <taxon>Candidatus Lucifugimonadales</taxon>
        <taxon>Candidatus Lucifugimonadaceae</taxon>
        <taxon>Candidatus Lucifugimonas</taxon>
    </lineage>
</organism>
<dbReference type="CDD" id="cd02966">
    <property type="entry name" value="TlpA_like_family"/>
    <property type="match status" value="1"/>
</dbReference>